<gene>
    <name evidence="1" type="ORF">HNQ03_002332</name>
</gene>
<reference evidence="1" key="1">
    <citation type="submission" date="2020-05" db="EMBL/GenBank/DDBJ databases">
        <title>Genomic Encyclopedia of Type Strains, Phase IV (KMG-V): Genome sequencing to study the core and pangenomes of soil and plant-associated prokaryotes.</title>
        <authorList>
            <person name="Whitman W."/>
        </authorList>
    </citation>
    <scope>NUCLEOTIDE SEQUENCE</scope>
    <source>
        <strain evidence="1">16F</strain>
    </source>
</reference>
<organism evidence="1 2">
    <name type="scientific">Frigoriflavimonas asaccharolytica</name>
    <dbReference type="NCBI Taxonomy" id="2735899"/>
    <lineage>
        <taxon>Bacteria</taxon>
        <taxon>Pseudomonadati</taxon>
        <taxon>Bacteroidota</taxon>
        <taxon>Flavobacteriia</taxon>
        <taxon>Flavobacteriales</taxon>
        <taxon>Weeksellaceae</taxon>
        <taxon>Frigoriflavimonas</taxon>
    </lineage>
</organism>
<dbReference type="Proteomes" id="UP000610746">
    <property type="component" value="Unassembled WGS sequence"/>
</dbReference>
<evidence type="ECO:0000313" key="2">
    <source>
        <dbReference type="Proteomes" id="UP000610746"/>
    </source>
</evidence>
<name>A0A8J8G9R0_9FLAO</name>
<protein>
    <submittedName>
        <fullName evidence="1">Uncharacterized protein</fullName>
    </submittedName>
</protein>
<keyword evidence="2" id="KW-1185">Reference proteome</keyword>
<dbReference type="RefSeq" id="WP_173779817.1">
    <property type="nucleotide sequence ID" value="NZ_JABSNO010000018.1"/>
</dbReference>
<comment type="caution">
    <text evidence="1">The sequence shown here is derived from an EMBL/GenBank/DDBJ whole genome shotgun (WGS) entry which is preliminary data.</text>
</comment>
<dbReference type="PROSITE" id="PS51257">
    <property type="entry name" value="PROKAR_LIPOPROTEIN"/>
    <property type="match status" value="1"/>
</dbReference>
<dbReference type="AlphaFoldDB" id="A0A8J8G9R0"/>
<proteinExistence type="predicted"/>
<sequence>MKKIILPALVAGLFTFTSCKKDETKVTVEPATVEVPASADANTMTTDATTPVAVDGMPTFSNPEVTAFATEYTNFMNEMKDAYVSQDATKIKELAMKQQEWTAKSTEMASKFSQEDAQKWSAYAQKLSMDMQSAMKAK</sequence>
<dbReference type="EMBL" id="JABSNO010000018">
    <property type="protein sequence ID" value="NRS93245.1"/>
    <property type="molecule type" value="Genomic_DNA"/>
</dbReference>
<accession>A0A8J8G9R0</accession>
<evidence type="ECO:0000313" key="1">
    <source>
        <dbReference type="EMBL" id="NRS93245.1"/>
    </source>
</evidence>